<evidence type="ECO:0008006" key="3">
    <source>
        <dbReference type="Google" id="ProtNLM"/>
    </source>
</evidence>
<name>A0ABW8U0L3_9BACT</name>
<proteinExistence type="predicted"/>
<dbReference type="RefSeq" id="WP_406800510.1">
    <property type="nucleotide sequence ID" value="NZ_JBEWZF010000002.1"/>
</dbReference>
<dbReference type="Proteomes" id="UP001623553">
    <property type="component" value="Unassembled WGS sequence"/>
</dbReference>
<sequence length="121" mass="13434">MKPLLLLFCLSLFACKSQEVLPENCYKGRLALKGICNNYVIELVEGTIDTSRLEAQWKNPDTGKFYTNAFALSNPCALPVSLKEGDEFFFKLDSTQLTADCITCKAYSPTPRKSLPVSVCP</sequence>
<accession>A0ABW8U0L3</accession>
<evidence type="ECO:0000313" key="2">
    <source>
        <dbReference type="Proteomes" id="UP001623553"/>
    </source>
</evidence>
<comment type="caution">
    <text evidence="1">The sequence shown here is derived from an EMBL/GenBank/DDBJ whole genome shotgun (WGS) entry which is preliminary data.</text>
</comment>
<dbReference type="EMBL" id="JBEWZF010000002">
    <property type="protein sequence ID" value="MFL0298722.1"/>
    <property type="molecule type" value="Genomic_DNA"/>
</dbReference>
<evidence type="ECO:0000313" key="1">
    <source>
        <dbReference type="EMBL" id="MFL0298722.1"/>
    </source>
</evidence>
<gene>
    <name evidence="1" type="ORF">AAE961_07555</name>
</gene>
<keyword evidence="2" id="KW-1185">Reference proteome</keyword>
<protein>
    <recommendedName>
        <fullName evidence="3">Lipoprotein</fullName>
    </recommendedName>
</protein>
<organism evidence="1 2">
    <name type="scientific">Aquirufa novilacunae</name>
    <dbReference type="NCBI Taxonomy" id="3139305"/>
    <lineage>
        <taxon>Bacteria</taxon>
        <taxon>Pseudomonadati</taxon>
        <taxon>Bacteroidota</taxon>
        <taxon>Cytophagia</taxon>
        <taxon>Cytophagales</taxon>
        <taxon>Flectobacillaceae</taxon>
        <taxon>Aquirufa</taxon>
    </lineage>
</organism>
<reference evidence="1 2" key="1">
    <citation type="submission" date="2024-07" db="EMBL/GenBank/DDBJ databases">
        <authorList>
            <person name="Pitt A."/>
            <person name="Hahn M.W."/>
        </authorList>
    </citation>
    <scope>NUCLEOTIDE SEQUENCE [LARGE SCALE GENOMIC DNA]</scope>
    <source>
        <strain evidence="1 2">2-BAHN-186B</strain>
    </source>
</reference>
<dbReference type="PROSITE" id="PS51257">
    <property type="entry name" value="PROKAR_LIPOPROTEIN"/>
    <property type="match status" value="1"/>
</dbReference>